<dbReference type="UniPathway" id="UPA00204"/>
<dbReference type="GO" id="GO:0036374">
    <property type="term" value="F:glutathione hydrolase activity"/>
    <property type="evidence" value="ECO:0007669"/>
    <property type="project" value="UniProtKB-UniRule"/>
</dbReference>
<dbReference type="PANTHER" id="PTHR43881:SF1">
    <property type="entry name" value="GAMMA-GLUTAMYLTRANSPEPTIDASE (AFU_ORTHOLOGUE AFUA_4G13580)"/>
    <property type="match status" value="1"/>
</dbReference>
<dbReference type="InterPro" id="IPR043138">
    <property type="entry name" value="GGT_lsub"/>
</dbReference>
<comment type="PTM">
    <text evidence="6">Cleaved by autocatalysis into a large and a small subunit.</text>
</comment>
<evidence type="ECO:0000256" key="2">
    <source>
        <dbReference type="ARBA" id="ARBA00001089"/>
    </source>
</evidence>
<evidence type="ECO:0000313" key="7">
    <source>
        <dbReference type="EMBL" id="QPC85166.1"/>
    </source>
</evidence>
<dbReference type="InterPro" id="IPR052896">
    <property type="entry name" value="GGT-like_enzyme"/>
</dbReference>
<comment type="similarity">
    <text evidence="6">Belongs to the gamma-glutamyltransferase family.</text>
</comment>
<evidence type="ECO:0000256" key="3">
    <source>
        <dbReference type="ARBA" id="ARBA00047417"/>
    </source>
</evidence>
<gene>
    <name evidence="7" type="primary">ggt</name>
    <name evidence="7" type="ORF">G4Y79_09795</name>
</gene>
<comment type="pathway">
    <text evidence="6">Sulfur metabolism; glutathione metabolism.</text>
</comment>
<evidence type="ECO:0000256" key="5">
    <source>
        <dbReference type="PIRSR" id="PIRSR600101-2"/>
    </source>
</evidence>
<dbReference type="KEGG" id="pmet:G4Y79_09795"/>
<evidence type="ECO:0000313" key="8">
    <source>
        <dbReference type="Proteomes" id="UP000594468"/>
    </source>
</evidence>
<dbReference type="PANTHER" id="PTHR43881">
    <property type="entry name" value="GAMMA-GLUTAMYLTRANSPEPTIDASE (AFU_ORTHOLOGUE AFUA_4G13580)"/>
    <property type="match status" value="1"/>
</dbReference>
<keyword evidence="8" id="KW-1185">Reference proteome</keyword>
<accession>A0A7S8EDY3</accession>
<proteinExistence type="inferred from homology"/>
<comment type="catalytic activity">
    <reaction evidence="2 6">
        <text>glutathione + H2O = L-cysteinylglycine + L-glutamate</text>
        <dbReference type="Rhea" id="RHEA:28807"/>
        <dbReference type="ChEBI" id="CHEBI:15377"/>
        <dbReference type="ChEBI" id="CHEBI:29985"/>
        <dbReference type="ChEBI" id="CHEBI:57925"/>
        <dbReference type="ChEBI" id="CHEBI:61694"/>
        <dbReference type="EC" id="3.4.19.13"/>
    </reaction>
</comment>
<dbReference type="InterPro" id="IPR043137">
    <property type="entry name" value="GGT_ssub_C"/>
</dbReference>
<dbReference type="SUPFAM" id="SSF56235">
    <property type="entry name" value="N-terminal nucleophile aminohydrolases (Ntn hydrolases)"/>
    <property type="match status" value="1"/>
</dbReference>
<evidence type="ECO:0000256" key="1">
    <source>
        <dbReference type="ARBA" id="ARBA00001049"/>
    </source>
</evidence>
<sequence length="537" mass="56526">MNFDFVSRRSMVTGRRGMVAASNPLAAQAGLNILRQGGNAADAAIATAAMMNVTAPASTGIGGDCFALYYDAKSGQVTALNGSGRAPAELSIDYLGEQGITGELPARSVHAVTVPGAAMGWHDLITRYGRMTLADVLQDAIYYASEGYPVTPVFGASWQASEQLLKNGPNTEDYLPQGKAPQVGQVVTLPGLASTLRAVAEGGPQAFYESPVADAIVETLQAQGGLMTKEDLKKHTSTWGDPISVDYRGVTVVEHPPNGQGLAALMALKIAEAWDLASMDNLSPEKLHLMVEAMRLGFADARQYIADPDVSPVPVDALLSESYAAQRRAMVSADAAMQPPGYGTPPDSSNTIYLCVVDGDGNACSFINSLYMGFGSGIVAKGTGVFLQNRGANFVLDPTHPNALAGGKRPYHTIIPGMLLKDGAFHATFGVMGGFMQPQGHFQVVNALIDDDINPQEALDRPRWCLTAGTDDSTLALEEGIPVKTMARLAELGHRVQPISGRGRGLFGSGQIIIRDQKSGALFGGSDPRKDGLVAGY</sequence>
<keyword evidence="6" id="KW-0378">Hydrolase</keyword>
<feature type="binding site" evidence="5">
    <location>
        <position position="434"/>
    </location>
    <ligand>
        <name>L-glutamate</name>
        <dbReference type="ChEBI" id="CHEBI:29985"/>
    </ligand>
</feature>
<dbReference type="Gene3D" id="3.60.20.40">
    <property type="match status" value="1"/>
</dbReference>
<reference evidence="7 8" key="1">
    <citation type="submission" date="2020-02" db="EMBL/GenBank/DDBJ databases">
        <authorList>
            <person name="Zheng R.K."/>
            <person name="Sun C.M."/>
        </authorList>
    </citation>
    <scope>NUCLEOTIDE SEQUENCE [LARGE SCALE GENOMIC DNA]</scope>
    <source>
        <strain evidence="8">rifampicinis</strain>
    </source>
</reference>
<dbReference type="GO" id="GO:0006750">
    <property type="term" value="P:glutathione biosynthetic process"/>
    <property type="evidence" value="ECO:0007669"/>
    <property type="project" value="UniProtKB-KW"/>
</dbReference>
<dbReference type="Pfam" id="PF01019">
    <property type="entry name" value="G_glu_transpept"/>
    <property type="match status" value="1"/>
</dbReference>
<dbReference type="EC" id="2.3.2.2" evidence="6"/>
<keyword evidence="6" id="KW-0865">Zymogen</keyword>
<keyword evidence="6 7" id="KW-0012">Acyltransferase</keyword>
<dbReference type="InterPro" id="IPR029055">
    <property type="entry name" value="Ntn_hydrolases_N"/>
</dbReference>
<dbReference type="Gene3D" id="1.10.246.130">
    <property type="match status" value="1"/>
</dbReference>
<keyword evidence="6 7" id="KW-0808">Transferase</keyword>
<comment type="catalytic activity">
    <reaction evidence="3 6">
        <text>an N-terminal (5-L-glutamyl)-[peptide] + an alpha-amino acid = 5-L-glutamyl amino acid + an N-terminal L-alpha-aminoacyl-[peptide]</text>
        <dbReference type="Rhea" id="RHEA:23904"/>
        <dbReference type="Rhea" id="RHEA-COMP:9780"/>
        <dbReference type="Rhea" id="RHEA-COMP:9795"/>
        <dbReference type="ChEBI" id="CHEBI:77644"/>
        <dbReference type="ChEBI" id="CHEBI:78597"/>
        <dbReference type="ChEBI" id="CHEBI:78599"/>
        <dbReference type="ChEBI" id="CHEBI:78608"/>
        <dbReference type="EC" id="2.3.2.2"/>
    </reaction>
</comment>
<comment type="subunit">
    <text evidence="6">This enzyme consists of two polypeptide chains, which are synthesized in precursor form from a single polypeptide.</text>
</comment>
<dbReference type="AlphaFoldDB" id="A0A7S8EDY3"/>
<dbReference type="Proteomes" id="UP000594468">
    <property type="component" value="Chromosome"/>
</dbReference>
<comment type="catalytic activity">
    <reaction evidence="1 6">
        <text>an S-substituted glutathione + H2O = an S-substituted L-cysteinylglycine + L-glutamate</text>
        <dbReference type="Rhea" id="RHEA:59468"/>
        <dbReference type="ChEBI" id="CHEBI:15377"/>
        <dbReference type="ChEBI" id="CHEBI:29985"/>
        <dbReference type="ChEBI" id="CHEBI:90779"/>
        <dbReference type="ChEBI" id="CHEBI:143103"/>
        <dbReference type="EC" id="3.4.19.13"/>
    </reaction>
</comment>
<dbReference type="InterPro" id="IPR000101">
    <property type="entry name" value="GGT_peptidase"/>
</dbReference>
<keyword evidence="6" id="KW-0317">Glutathione biosynthesis</keyword>
<feature type="active site" description="Nucleophile" evidence="4">
    <location>
        <position position="351"/>
    </location>
</feature>
<dbReference type="GO" id="GO:0006751">
    <property type="term" value="P:glutathione catabolic process"/>
    <property type="evidence" value="ECO:0007669"/>
    <property type="project" value="UniProtKB-UniRule"/>
</dbReference>
<dbReference type="PRINTS" id="PR01210">
    <property type="entry name" value="GGTRANSPTASE"/>
</dbReference>
<dbReference type="NCBIfam" id="TIGR00066">
    <property type="entry name" value="g_glut_trans"/>
    <property type="match status" value="1"/>
</dbReference>
<evidence type="ECO:0000256" key="4">
    <source>
        <dbReference type="PIRSR" id="PIRSR600101-1"/>
    </source>
</evidence>
<name>A0A7S8EDY3_9CHLR</name>
<protein>
    <recommendedName>
        <fullName evidence="6">Glutathione hydrolase proenzyme</fullName>
        <ecNumber evidence="6">2.3.2.2</ecNumber>
        <ecNumber evidence="6">3.4.19.13</ecNumber>
    </recommendedName>
    <component>
        <recommendedName>
            <fullName evidence="6">Glutathione hydrolase large chain</fullName>
        </recommendedName>
    </component>
    <component>
        <recommendedName>
            <fullName evidence="6">Glutathione hydrolase small chain</fullName>
        </recommendedName>
    </component>
</protein>
<dbReference type="EMBL" id="CP062983">
    <property type="protein sequence ID" value="QPC85166.1"/>
    <property type="molecule type" value="Genomic_DNA"/>
</dbReference>
<dbReference type="GO" id="GO:0103068">
    <property type="term" value="F:leukotriene C4 gamma-glutamyl transferase activity"/>
    <property type="evidence" value="ECO:0007669"/>
    <property type="project" value="UniProtKB-EC"/>
</dbReference>
<evidence type="ECO:0000256" key="6">
    <source>
        <dbReference type="RuleBase" id="RU368036"/>
    </source>
</evidence>
<dbReference type="EC" id="3.4.19.13" evidence="6"/>
<organism evidence="7 8">
    <name type="scientific">Phototrophicus methaneseepsis</name>
    <dbReference type="NCBI Taxonomy" id="2710758"/>
    <lineage>
        <taxon>Bacteria</taxon>
        <taxon>Bacillati</taxon>
        <taxon>Chloroflexota</taxon>
        <taxon>Candidatus Thermofontia</taxon>
        <taxon>Phototrophicales</taxon>
        <taxon>Phototrophicaceae</taxon>
        <taxon>Phototrophicus</taxon>
    </lineage>
</organism>